<evidence type="ECO:0000313" key="1">
    <source>
        <dbReference type="EMBL" id="OWK27552.1"/>
    </source>
</evidence>
<comment type="caution">
    <text evidence="1">The sequence shown here is derived from an EMBL/GenBank/DDBJ whole genome shotgun (WGS) entry which is preliminary data.</text>
</comment>
<dbReference type="AlphaFoldDB" id="A0A245ZCY2"/>
<accession>A0A245ZCY2</accession>
<dbReference type="RefSeq" id="WP_088368538.1">
    <property type="nucleotide sequence ID" value="NZ_NBBI01000013.1"/>
</dbReference>
<dbReference type="Proteomes" id="UP000197290">
    <property type="component" value="Unassembled WGS sequence"/>
</dbReference>
<evidence type="ECO:0000313" key="2">
    <source>
        <dbReference type="Proteomes" id="UP000197290"/>
    </source>
</evidence>
<reference evidence="1 2" key="1">
    <citation type="submission" date="2017-03" db="EMBL/GenBank/DDBJ databases">
        <title>Genome sequence of Sphingomonas dokdonensis DSM 21029.</title>
        <authorList>
            <person name="Poehlein A."/>
            <person name="Wuebbeler J.H."/>
            <person name="Steinbuechel A."/>
            <person name="Daniel R."/>
        </authorList>
    </citation>
    <scope>NUCLEOTIDE SEQUENCE [LARGE SCALE GENOMIC DNA]</scope>
    <source>
        <strain evidence="1 2">DSM 21029</strain>
    </source>
</reference>
<gene>
    <name evidence="1" type="ORF">SPDO_32350</name>
</gene>
<dbReference type="OrthoDB" id="9970564at2"/>
<dbReference type="EMBL" id="NBBI01000013">
    <property type="protein sequence ID" value="OWK27552.1"/>
    <property type="molecule type" value="Genomic_DNA"/>
</dbReference>
<sequence length="134" mass="13874">MGPEFTPERVAELTGLSASSRTAGPLPPISTPIVVNERGFAWLPNPDPFVGIFGNPIVCYVHAGIRLGWAPMPLPAPGGVLLTLFGGLRAEPGFEEEGVATFITREGLNGLIADLQAIAASIAPPASDDQEGEG</sequence>
<organism evidence="1 2">
    <name type="scientific">Sphingomonas dokdonensis</name>
    <dbReference type="NCBI Taxonomy" id="344880"/>
    <lineage>
        <taxon>Bacteria</taxon>
        <taxon>Pseudomonadati</taxon>
        <taxon>Pseudomonadota</taxon>
        <taxon>Alphaproteobacteria</taxon>
        <taxon>Sphingomonadales</taxon>
        <taxon>Sphingomonadaceae</taxon>
        <taxon>Sphingomonas</taxon>
    </lineage>
</organism>
<protein>
    <submittedName>
        <fullName evidence="1">Uncharacterized protein</fullName>
    </submittedName>
</protein>
<keyword evidence="2" id="KW-1185">Reference proteome</keyword>
<name>A0A245ZCY2_9SPHN</name>
<proteinExistence type="predicted"/>